<feature type="compositionally biased region" description="Polar residues" evidence="1">
    <location>
        <begin position="1"/>
        <end position="17"/>
    </location>
</feature>
<accession>A0A3M7SRD2</accession>
<gene>
    <name evidence="2" type="ORF">BpHYR1_051264</name>
</gene>
<name>A0A3M7SRD2_BRAPC</name>
<feature type="compositionally biased region" description="Basic residues" evidence="1">
    <location>
        <begin position="418"/>
        <end position="442"/>
    </location>
</feature>
<dbReference type="AlphaFoldDB" id="A0A3M7SRD2"/>
<dbReference type="OrthoDB" id="10396679at2759"/>
<dbReference type="Proteomes" id="UP000276133">
    <property type="component" value="Unassembled WGS sequence"/>
</dbReference>
<keyword evidence="3" id="KW-1185">Reference proteome</keyword>
<protein>
    <submittedName>
        <fullName evidence="2">Uncharacterized protein</fullName>
    </submittedName>
</protein>
<evidence type="ECO:0000313" key="2">
    <source>
        <dbReference type="EMBL" id="RNA38108.1"/>
    </source>
</evidence>
<feature type="compositionally biased region" description="Basic residues" evidence="1">
    <location>
        <begin position="18"/>
        <end position="28"/>
    </location>
</feature>
<evidence type="ECO:0000313" key="3">
    <source>
        <dbReference type="Proteomes" id="UP000276133"/>
    </source>
</evidence>
<proteinExistence type="predicted"/>
<reference evidence="2 3" key="1">
    <citation type="journal article" date="2018" name="Sci. Rep.">
        <title>Genomic signatures of local adaptation to the degree of environmental predictability in rotifers.</title>
        <authorList>
            <person name="Franch-Gras L."/>
            <person name="Hahn C."/>
            <person name="Garcia-Roger E.M."/>
            <person name="Carmona M.J."/>
            <person name="Serra M."/>
            <person name="Gomez A."/>
        </authorList>
    </citation>
    <scope>NUCLEOTIDE SEQUENCE [LARGE SCALE GENOMIC DNA]</scope>
    <source>
        <strain evidence="2">HYR1</strain>
    </source>
</reference>
<dbReference type="EMBL" id="REGN01000918">
    <property type="protein sequence ID" value="RNA38108.1"/>
    <property type="molecule type" value="Genomic_DNA"/>
</dbReference>
<evidence type="ECO:0000256" key="1">
    <source>
        <dbReference type="SAM" id="MobiDB-lite"/>
    </source>
</evidence>
<organism evidence="2 3">
    <name type="scientific">Brachionus plicatilis</name>
    <name type="common">Marine rotifer</name>
    <name type="synonym">Brachionus muelleri</name>
    <dbReference type="NCBI Taxonomy" id="10195"/>
    <lineage>
        <taxon>Eukaryota</taxon>
        <taxon>Metazoa</taxon>
        <taxon>Spiralia</taxon>
        <taxon>Gnathifera</taxon>
        <taxon>Rotifera</taxon>
        <taxon>Eurotatoria</taxon>
        <taxon>Monogononta</taxon>
        <taxon>Pseudotrocha</taxon>
        <taxon>Ploima</taxon>
        <taxon>Brachionidae</taxon>
        <taxon>Brachionus</taxon>
    </lineage>
</organism>
<feature type="region of interest" description="Disordered" evidence="1">
    <location>
        <begin position="1"/>
        <end position="29"/>
    </location>
</feature>
<comment type="caution">
    <text evidence="2">The sequence shown here is derived from an EMBL/GenBank/DDBJ whole genome shotgun (WGS) entry which is preliminary data.</text>
</comment>
<sequence>MSRNGYSREYSQLFKSHSPSRRKFKKKDPFHSNMKKPILLLAFLVIFSCMNTSQARSKSKKSRKSSNQTSLLSEQNLRQELTTIFEKNELNKVMMFRMISDVNAYVIFDCEKPSYIAPGNQLVTLKNHIINYDLERRKDPRITNESSAYMCDKNENIWRVNPEIFKSKGFIGFDHDKAAEADGNFIVLADEKAIKDYVQNIDADDKLAKKIVQLAYTITHHPKFYRVDKSKNSKLVDVYAEQEKKIPPWLRDQRSKQINRLYKQLTKEGKNFTVPKHPKLKEDTFADGFSFIIFDCKDPSILHPTKDKKALLKKLNDTLFSLVLKKTGHCTDDKIWRNSANENFLTFDAKGLGLGFSPSLKLLTIMKMKGMCDDYMKFMYHPAYYLKGFLKPEQCTSDVGEKEEEKKINDILDEHFGKKSTRPAKPLKRSKTRGQKKKSKKQKLIDKNSKQTQESDGFED</sequence>
<feature type="region of interest" description="Disordered" evidence="1">
    <location>
        <begin position="410"/>
        <end position="460"/>
    </location>
</feature>